<evidence type="ECO:0000313" key="3">
    <source>
        <dbReference type="Proteomes" id="UP000674179"/>
    </source>
</evidence>
<dbReference type="Proteomes" id="UP000674179">
    <property type="component" value="Chromosome 4"/>
</dbReference>
<proteinExistence type="predicted"/>
<dbReference type="KEGG" id="lenr:94175029"/>
<evidence type="ECO:0000313" key="2">
    <source>
        <dbReference type="EMBL" id="KAG5486517.1"/>
    </source>
</evidence>
<dbReference type="AlphaFoldDB" id="A0A836KUU1"/>
<dbReference type="OrthoDB" id="258193at2759"/>
<keyword evidence="1" id="KW-1133">Transmembrane helix</keyword>
<gene>
    <name evidence="2" type="ORF">CUR178_07884</name>
</gene>
<protein>
    <submittedName>
        <fullName evidence="2">Uncharacterized protein</fullName>
    </submittedName>
</protein>
<sequence length="74" mass="8125">MGPRAAGFLIGGFATAAVSAILLQYDVLRKQDLTNKKIEEMTVQADMIVHRFRVVEAGWRALTEDVEAPPPSAR</sequence>
<accession>A0A836KUU1</accession>
<feature type="transmembrane region" description="Helical" evidence="1">
    <location>
        <begin position="6"/>
        <end position="28"/>
    </location>
</feature>
<reference evidence="2 3" key="1">
    <citation type="submission" date="2021-02" db="EMBL/GenBank/DDBJ databases">
        <title>Leishmania (Mundinia) enrietti genome sequencing and assembly.</title>
        <authorList>
            <person name="Almutairi H."/>
            <person name="Gatherer D."/>
        </authorList>
    </citation>
    <scope>NUCLEOTIDE SEQUENCE [LARGE SCALE GENOMIC DNA]</scope>
    <source>
        <strain evidence="2">CUR178</strain>
    </source>
</reference>
<keyword evidence="1" id="KW-0812">Transmembrane</keyword>
<dbReference type="GeneID" id="94175029"/>
<keyword evidence="3" id="KW-1185">Reference proteome</keyword>
<dbReference type="EMBL" id="JAFHKP010000004">
    <property type="protein sequence ID" value="KAG5486517.1"/>
    <property type="molecule type" value="Genomic_DNA"/>
</dbReference>
<organism evidence="2 3">
    <name type="scientific">Leishmania enriettii</name>
    <dbReference type="NCBI Taxonomy" id="5663"/>
    <lineage>
        <taxon>Eukaryota</taxon>
        <taxon>Discoba</taxon>
        <taxon>Euglenozoa</taxon>
        <taxon>Kinetoplastea</taxon>
        <taxon>Metakinetoplastina</taxon>
        <taxon>Trypanosomatida</taxon>
        <taxon>Trypanosomatidae</taxon>
        <taxon>Leishmaniinae</taxon>
        <taxon>Leishmania</taxon>
    </lineage>
</organism>
<keyword evidence="1" id="KW-0472">Membrane</keyword>
<name>A0A836KUU1_LEIEN</name>
<comment type="caution">
    <text evidence="2">The sequence shown here is derived from an EMBL/GenBank/DDBJ whole genome shotgun (WGS) entry which is preliminary data.</text>
</comment>
<dbReference type="RefSeq" id="XP_067695851.1">
    <property type="nucleotide sequence ID" value="XM_067839519.1"/>
</dbReference>
<evidence type="ECO:0000256" key="1">
    <source>
        <dbReference type="SAM" id="Phobius"/>
    </source>
</evidence>